<feature type="domain" description="GGDEF" evidence="1">
    <location>
        <begin position="1"/>
        <end position="33"/>
    </location>
</feature>
<reference evidence="2 3" key="1">
    <citation type="journal article" date="2011" name="PLoS Pathog.">
        <title>Dynamic evolution of pathogenicity revealed by sequencing and comparative genomics of 19 Pseudomonas syringae isolates.</title>
        <authorList>
            <person name="Baltrus D.A."/>
            <person name="Nishimura M.T."/>
            <person name="Romanchuk A."/>
            <person name="Chang J.H."/>
            <person name="Mukhtar M.S."/>
            <person name="Cherkis K."/>
            <person name="Roach J."/>
            <person name="Grant S.R."/>
            <person name="Jones C.D."/>
            <person name="Dangl J.L."/>
        </authorList>
    </citation>
    <scope>NUCLEOTIDE SEQUENCE [LARGE SCALE GENOMIC DNA]</scope>
    <source>
        <strain evidence="3">M301072PT</strain>
    </source>
</reference>
<dbReference type="Gene3D" id="3.30.70.270">
    <property type="match status" value="1"/>
</dbReference>
<feature type="non-terminal residue" evidence="2">
    <location>
        <position position="1"/>
    </location>
</feature>
<protein>
    <submittedName>
        <fullName evidence="2">PAS:GGDEF protein</fullName>
    </submittedName>
</protein>
<name>F3G162_PSESX</name>
<proteinExistence type="predicted"/>
<evidence type="ECO:0000313" key="2">
    <source>
        <dbReference type="EMBL" id="EGH36204.1"/>
    </source>
</evidence>
<evidence type="ECO:0000259" key="1">
    <source>
        <dbReference type="PROSITE" id="PS50887"/>
    </source>
</evidence>
<dbReference type="InterPro" id="IPR043128">
    <property type="entry name" value="Rev_trsase/Diguanyl_cyclase"/>
</dbReference>
<dbReference type="EMBL" id="AEAH01004557">
    <property type="protein sequence ID" value="EGH36204.1"/>
    <property type="molecule type" value="Genomic_DNA"/>
</dbReference>
<dbReference type="InterPro" id="IPR000160">
    <property type="entry name" value="GGDEF_dom"/>
</dbReference>
<organism evidence="2 3">
    <name type="scientific">Pseudomonas syringae pv. japonica str. M301072</name>
    <dbReference type="NCBI Taxonomy" id="629262"/>
    <lineage>
        <taxon>Bacteria</taxon>
        <taxon>Pseudomonadati</taxon>
        <taxon>Pseudomonadota</taxon>
        <taxon>Gammaproteobacteria</taxon>
        <taxon>Pseudomonadales</taxon>
        <taxon>Pseudomonadaceae</taxon>
        <taxon>Pseudomonas</taxon>
        <taxon>Pseudomonas syringae</taxon>
    </lineage>
</organism>
<sequence>GSFGIASWREGEGIDAMLLRADSGVYAAKQAGR</sequence>
<dbReference type="PROSITE" id="PS50887">
    <property type="entry name" value="GGDEF"/>
    <property type="match status" value="1"/>
</dbReference>
<feature type="non-terminal residue" evidence="2">
    <location>
        <position position="33"/>
    </location>
</feature>
<accession>F3G162</accession>
<dbReference type="AlphaFoldDB" id="F3G162"/>
<evidence type="ECO:0000313" key="3">
    <source>
        <dbReference type="Proteomes" id="UP000004471"/>
    </source>
</evidence>
<dbReference type="Proteomes" id="UP000004471">
    <property type="component" value="Unassembled WGS sequence"/>
</dbReference>
<comment type="caution">
    <text evidence="2">The sequence shown here is derived from an EMBL/GenBank/DDBJ whole genome shotgun (WGS) entry which is preliminary data.</text>
</comment>
<gene>
    <name evidence="2" type="ORF">PSYJA_46908</name>
</gene>